<dbReference type="GO" id="GO:0052689">
    <property type="term" value="F:carboxylic ester hydrolase activity"/>
    <property type="evidence" value="ECO:0007669"/>
    <property type="project" value="TreeGrafter"/>
</dbReference>
<dbReference type="PANTHER" id="PTHR43265:SF1">
    <property type="entry name" value="ESTERASE ESTD"/>
    <property type="match status" value="1"/>
</dbReference>
<comment type="caution">
    <text evidence="4">The sequence shown here is derived from an EMBL/GenBank/DDBJ whole genome shotgun (WGS) entry which is preliminary data.</text>
</comment>
<dbReference type="STRING" id="1121895.GCA_000378485_02419"/>
<keyword evidence="5" id="KW-1185">Reference proteome</keyword>
<feature type="domain" description="Xaa-Pro dipeptidyl-peptidase-like" evidence="3">
    <location>
        <begin position="149"/>
        <end position="405"/>
    </location>
</feature>
<feature type="chain" id="PRO_5002002531" description="Xaa-Pro dipeptidyl-peptidase-like domain-containing protein" evidence="2">
    <location>
        <begin position="19"/>
        <end position="465"/>
    </location>
</feature>
<dbReference type="GO" id="GO:0004252">
    <property type="term" value="F:serine-type endopeptidase activity"/>
    <property type="evidence" value="ECO:0007669"/>
    <property type="project" value="InterPro"/>
</dbReference>
<dbReference type="eggNOG" id="COG1073">
    <property type="taxonomic scope" value="Bacteria"/>
</dbReference>
<evidence type="ECO:0000256" key="2">
    <source>
        <dbReference type="SAM" id="SignalP"/>
    </source>
</evidence>
<dbReference type="SUPFAM" id="SSF53474">
    <property type="entry name" value="alpha/beta-Hydrolases"/>
    <property type="match status" value="1"/>
</dbReference>
<dbReference type="OrthoDB" id="9809549at2"/>
<keyword evidence="1" id="KW-0378">Hydrolase</keyword>
<proteinExistence type="predicted"/>
<evidence type="ECO:0000256" key="1">
    <source>
        <dbReference type="ARBA" id="ARBA00022801"/>
    </source>
</evidence>
<dbReference type="InterPro" id="IPR000383">
    <property type="entry name" value="Xaa-Pro-like_dom"/>
</dbReference>
<dbReference type="Gene3D" id="3.40.50.1820">
    <property type="entry name" value="alpha/beta hydrolase"/>
    <property type="match status" value="1"/>
</dbReference>
<dbReference type="AlphaFoldDB" id="A0A0A2LYT8"/>
<dbReference type="InterPro" id="IPR029058">
    <property type="entry name" value="AB_hydrolase_fold"/>
</dbReference>
<feature type="signal peptide" evidence="2">
    <location>
        <begin position="1"/>
        <end position="18"/>
    </location>
</feature>
<evidence type="ECO:0000259" key="3">
    <source>
        <dbReference type="Pfam" id="PF02129"/>
    </source>
</evidence>
<dbReference type="InterPro" id="IPR002471">
    <property type="entry name" value="Pept_S9_AS"/>
</dbReference>
<organism evidence="4 5">
    <name type="scientific">Flavobacterium rivuli WB 3.3-2 = DSM 21788</name>
    <dbReference type="NCBI Taxonomy" id="1121895"/>
    <lineage>
        <taxon>Bacteria</taxon>
        <taxon>Pseudomonadati</taxon>
        <taxon>Bacteroidota</taxon>
        <taxon>Flavobacteriia</taxon>
        <taxon>Flavobacteriales</taxon>
        <taxon>Flavobacteriaceae</taxon>
        <taxon>Flavobacterium</taxon>
    </lineage>
</organism>
<dbReference type="PROSITE" id="PS00708">
    <property type="entry name" value="PRO_ENDOPEP_SER"/>
    <property type="match status" value="1"/>
</dbReference>
<dbReference type="EMBL" id="JRLX01000019">
    <property type="protein sequence ID" value="KGO85547.1"/>
    <property type="molecule type" value="Genomic_DNA"/>
</dbReference>
<accession>A0A0A2LYT8</accession>
<protein>
    <recommendedName>
        <fullName evidence="3">Xaa-Pro dipeptidyl-peptidase-like domain-containing protein</fullName>
    </recommendedName>
</protein>
<dbReference type="Pfam" id="PF02129">
    <property type="entry name" value="Peptidase_S15"/>
    <property type="match status" value="1"/>
</dbReference>
<reference evidence="4 5" key="1">
    <citation type="submission" date="2013-09" db="EMBL/GenBank/DDBJ databases">
        <authorList>
            <person name="Zeng Z."/>
            <person name="Chen C."/>
        </authorList>
    </citation>
    <scope>NUCLEOTIDE SEQUENCE [LARGE SCALE GENOMIC DNA]</scope>
    <source>
        <strain evidence="4 5">WB 3.3-2</strain>
    </source>
</reference>
<sequence length="465" mass="50294">MKKSFLLLVLLFSTVLTAQDITGAWHGLLTFPGGKLRIDINITKPATGYAATMDSPDQSAKDIPVTTIDFMSNTLTFAIPAGNIDYKGELLNGEFVGTFTQNNYPMALTLGRKEVKVAALVRPQEPVKPYPYYEEAVTFKNEKAGITFAGTLTLPKKEGANYPAVILITGSGPQNRDEELLGHKPFLVLSDYLTRNGIAVLRYDDRGTAASGGEFEGATAADFATDAEAAFNYLLTRKEINKKKIGLAGHSEGGVIAPIVAGNNPNVAFVVLIAGTGIPGDELMVLQNFLINKAGGMQEEELNKMSVILKNAYSVIKTEKDQAAMKVKVTAVFNEQLRPLFISKGIPAAQVNELITAQVDDLTSPWFTYFLRYNPAPAIEKLKCPILAINGENDLQVPYKANLDAIKRAADKGGNKKVTIKSFPGLNHLFQTSATGLPSDYGDIEETFAPAALAEISGWILKQVK</sequence>
<dbReference type="PANTHER" id="PTHR43265">
    <property type="entry name" value="ESTERASE ESTD"/>
    <property type="match status" value="1"/>
</dbReference>
<dbReference type="GO" id="GO:0006508">
    <property type="term" value="P:proteolysis"/>
    <property type="evidence" value="ECO:0007669"/>
    <property type="project" value="InterPro"/>
</dbReference>
<gene>
    <name evidence="4" type="ORF">Q765_15145</name>
</gene>
<evidence type="ECO:0000313" key="5">
    <source>
        <dbReference type="Proteomes" id="UP000030152"/>
    </source>
</evidence>
<keyword evidence="2" id="KW-0732">Signal</keyword>
<dbReference type="InterPro" id="IPR053145">
    <property type="entry name" value="AB_hydrolase_Est10"/>
</dbReference>
<name>A0A0A2LYT8_9FLAO</name>
<dbReference type="Proteomes" id="UP000030152">
    <property type="component" value="Unassembled WGS sequence"/>
</dbReference>
<evidence type="ECO:0000313" key="4">
    <source>
        <dbReference type="EMBL" id="KGO85547.1"/>
    </source>
</evidence>
<dbReference type="RefSeq" id="WP_020213585.1">
    <property type="nucleotide sequence ID" value="NZ_JRLX01000019.1"/>
</dbReference>